<dbReference type="EMBL" id="CP029255">
    <property type="protein sequence ID" value="AWK07247.1"/>
    <property type="molecule type" value="Genomic_DNA"/>
</dbReference>
<dbReference type="AlphaFoldDB" id="A0A2S1YT19"/>
<accession>A0A2S1YT19</accession>
<feature type="transmembrane region" description="Helical" evidence="1">
    <location>
        <begin position="69"/>
        <end position="87"/>
    </location>
</feature>
<feature type="transmembrane region" description="Helical" evidence="1">
    <location>
        <begin position="7"/>
        <end position="27"/>
    </location>
</feature>
<keyword evidence="1" id="KW-0472">Membrane</keyword>
<keyword evidence="1" id="KW-1133">Transmembrane helix</keyword>
<keyword evidence="3" id="KW-1185">Reference proteome</keyword>
<evidence type="ECO:0000313" key="2">
    <source>
        <dbReference type="EMBL" id="AWK07247.1"/>
    </source>
</evidence>
<evidence type="ECO:0000256" key="1">
    <source>
        <dbReference type="SAM" id="Phobius"/>
    </source>
</evidence>
<feature type="transmembrane region" description="Helical" evidence="1">
    <location>
        <begin position="323"/>
        <end position="345"/>
    </location>
</feature>
<dbReference type="KEGG" id="fcr:HYN56_24665"/>
<feature type="transmembrane region" description="Helical" evidence="1">
    <location>
        <begin position="33"/>
        <end position="49"/>
    </location>
</feature>
<feature type="transmembrane region" description="Helical" evidence="1">
    <location>
        <begin position="124"/>
        <end position="145"/>
    </location>
</feature>
<gene>
    <name evidence="2" type="ORF">HYN56_24665</name>
</gene>
<feature type="transmembrane region" description="Helical" evidence="1">
    <location>
        <begin position="365"/>
        <end position="391"/>
    </location>
</feature>
<protein>
    <recommendedName>
        <fullName evidence="4">O-antigen ligase domain-containing protein</fullName>
    </recommendedName>
</protein>
<feature type="transmembrane region" description="Helical" evidence="1">
    <location>
        <begin position="189"/>
        <end position="219"/>
    </location>
</feature>
<sequence length="398" mass="47014">MYQTRNTIGNYLFWLFPLIGYQFFQYTGFEKEIGLVVVILFLIFSILYCKEELFFAEFKNKTLKKYKNLTIWIFICTLFCPLLFWGQNIFLNFRISVELYRYIFLFLLLKIAISEKKIVKFIDFYFIIHLLLKIAYIKFSLVGYFGFSNIIEDDNRGFIRPRIEGVEFAVLAFFMHLNGFVIKKKWKDLIFIVLAYLAILLTLTRQYIFYSAILGVIFVFKSSRYKFILILITGVFLYILPDLILKTQLPVVKDLVAISQDQYENNNDSEKDIRLVAAEYFVKDFNETVTPMIFGNGLPHAYSEYGKKMIYQSENKALYSNDVGYVHIFLYSGIMGLLLFLLVFYKLLKYPVFDNYLWCKFYLVYILFTNIASQTMSICGISISVVAYLILFHKKNAC</sequence>
<keyword evidence="1" id="KW-0812">Transmembrane</keyword>
<feature type="transmembrane region" description="Helical" evidence="1">
    <location>
        <begin position="93"/>
        <end position="112"/>
    </location>
</feature>
<feature type="transmembrane region" description="Helical" evidence="1">
    <location>
        <begin position="165"/>
        <end position="182"/>
    </location>
</feature>
<name>A0A2S1YT19_9FLAO</name>
<dbReference type="OrthoDB" id="951200at2"/>
<organism evidence="2 3">
    <name type="scientific">Flavobacterium crocinum</name>
    <dbReference type="NCBI Taxonomy" id="2183896"/>
    <lineage>
        <taxon>Bacteria</taxon>
        <taxon>Pseudomonadati</taxon>
        <taxon>Bacteroidota</taxon>
        <taxon>Flavobacteriia</taxon>
        <taxon>Flavobacteriales</taxon>
        <taxon>Flavobacteriaceae</taxon>
        <taxon>Flavobacterium</taxon>
    </lineage>
</organism>
<evidence type="ECO:0008006" key="4">
    <source>
        <dbReference type="Google" id="ProtNLM"/>
    </source>
</evidence>
<proteinExistence type="predicted"/>
<reference evidence="2 3" key="1">
    <citation type="submission" date="2018-05" db="EMBL/GenBank/DDBJ databases">
        <title>Genome sequencing of Flavobacterium sp. HYN0056.</title>
        <authorList>
            <person name="Yi H."/>
            <person name="Baek C."/>
        </authorList>
    </citation>
    <scope>NUCLEOTIDE SEQUENCE [LARGE SCALE GENOMIC DNA]</scope>
    <source>
        <strain evidence="2 3">HYN0056</strain>
    </source>
</reference>
<dbReference type="RefSeq" id="WP_109194625.1">
    <property type="nucleotide sequence ID" value="NZ_CP029255.1"/>
</dbReference>
<evidence type="ECO:0000313" key="3">
    <source>
        <dbReference type="Proteomes" id="UP000245250"/>
    </source>
</evidence>
<dbReference type="Proteomes" id="UP000245250">
    <property type="component" value="Chromosome"/>
</dbReference>
<feature type="transmembrane region" description="Helical" evidence="1">
    <location>
        <begin position="225"/>
        <end position="245"/>
    </location>
</feature>